<dbReference type="SUPFAM" id="SSF75620">
    <property type="entry name" value="Release factor"/>
    <property type="match status" value="1"/>
</dbReference>
<comment type="subcellular location">
    <subcellularLocation>
        <location evidence="1">Mitochondrion</location>
    </subcellularLocation>
</comment>
<dbReference type="GO" id="GO:0003747">
    <property type="term" value="F:translation release factor activity"/>
    <property type="evidence" value="ECO:0007669"/>
    <property type="project" value="InterPro"/>
</dbReference>
<dbReference type="Proteomes" id="UP000030671">
    <property type="component" value="Unassembled WGS sequence"/>
</dbReference>
<dbReference type="AlphaFoldDB" id="W4KID6"/>
<dbReference type="HOGENOM" id="CLU_1015846_0_0_1"/>
<feature type="compositionally biased region" description="Basic and acidic residues" evidence="5">
    <location>
        <begin position="240"/>
        <end position="250"/>
    </location>
</feature>
<dbReference type="EMBL" id="KI925455">
    <property type="protein sequence ID" value="ETW85469.1"/>
    <property type="molecule type" value="Genomic_DNA"/>
</dbReference>
<feature type="compositionally biased region" description="Basic and acidic residues" evidence="5">
    <location>
        <begin position="260"/>
        <end position="274"/>
    </location>
</feature>
<dbReference type="STRING" id="747525.W4KID6"/>
<dbReference type="PANTHER" id="PTHR46203:SF1">
    <property type="entry name" value="MITOCHONDRIAL TRANSLATION RELEASE FACTOR IN RESCUE"/>
    <property type="match status" value="1"/>
</dbReference>
<comment type="similarity">
    <text evidence="2">Belongs to the prokaryotic/mitochondrial release factor family.</text>
</comment>
<evidence type="ECO:0000256" key="1">
    <source>
        <dbReference type="ARBA" id="ARBA00004173"/>
    </source>
</evidence>
<proteinExistence type="inferred from homology"/>
<keyword evidence="4" id="KW-0496">Mitochondrion</keyword>
<keyword evidence="3" id="KW-0809">Transit peptide</keyword>
<dbReference type="GeneID" id="20668150"/>
<evidence type="ECO:0000256" key="4">
    <source>
        <dbReference type="ARBA" id="ARBA00023128"/>
    </source>
</evidence>
<dbReference type="RefSeq" id="XP_009542328.1">
    <property type="nucleotide sequence ID" value="XM_009544033.1"/>
</dbReference>
<feature type="domain" description="Prokaryotic-type class I peptide chain release factors" evidence="6">
    <location>
        <begin position="160"/>
        <end position="261"/>
    </location>
</feature>
<feature type="region of interest" description="Disordered" evidence="5">
    <location>
        <begin position="231"/>
        <end position="274"/>
    </location>
</feature>
<evidence type="ECO:0000313" key="7">
    <source>
        <dbReference type="EMBL" id="ETW85469.1"/>
    </source>
</evidence>
<dbReference type="InParanoid" id="W4KID6"/>
<evidence type="ECO:0000256" key="5">
    <source>
        <dbReference type="SAM" id="MobiDB-lite"/>
    </source>
</evidence>
<dbReference type="GO" id="GO:0005739">
    <property type="term" value="C:mitochondrion"/>
    <property type="evidence" value="ECO:0007669"/>
    <property type="project" value="UniProtKB-SubCell"/>
</dbReference>
<keyword evidence="8" id="KW-1185">Reference proteome</keyword>
<organism evidence="7 8">
    <name type="scientific">Heterobasidion irregulare (strain TC 32-1)</name>
    <dbReference type="NCBI Taxonomy" id="747525"/>
    <lineage>
        <taxon>Eukaryota</taxon>
        <taxon>Fungi</taxon>
        <taxon>Dikarya</taxon>
        <taxon>Basidiomycota</taxon>
        <taxon>Agaricomycotina</taxon>
        <taxon>Agaricomycetes</taxon>
        <taxon>Russulales</taxon>
        <taxon>Bondarzewiaceae</taxon>
        <taxon>Heterobasidion</taxon>
        <taxon>Heterobasidion annosum species complex</taxon>
    </lineage>
</organism>
<dbReference type="InterPro" id="IPR052405">
    <property type="entry name" value="Mito_Transl_Release_Factor"/>
</dbReference>
<evidence type="ECO:0000259" key="6">
    <source>
        <dbReference type="Pfam" id="PF00472"/>
    </source>
</evidence>
<dbReference type="OrthoDB" id="277888at2759"/>
<gene>
    <name evidence="7" type="ORF">HETIRDRAFT_168321</name>
</gene>
<dbReference type="InterPro" id="IPR045298">
    <property type="entry name" value="Complex1_LYR_LYRM7"/>
</dbReference>
<dbReference type="GO" id="GO:0032543">
    <property type="term" value="P:mitochondrial translation"/>
    <property type="evidence" value="ECO:0007669"/>
    <property type="project" value="UniProtKB-ARBA"/>
</dbReference>
<protein>
    <recommendedName>
        <fullName evidence="6">Prokaryotic-type class I peptide chain release factors domain-containing protein</fullName>
    </recommendedName>
</protein>
<dbReference type="InterPro" id="IPR000352">
    <property type="entry name" value="Pep_chain_release_fac_I"/>
</dbReference>
<dbReference type="GO" id="GO:0034551">
    <property type="term" value="P:mitochondrial respiratory chain complex III assembly"/>
    <property type="evidence" value="ECO:0007669"/>
    <property type="project" value="InterPro"/>
</dbReference>
<name>W4KID6_HETIT</name>
<reference evidence="7 8" key="1">
    <citation type="journal article" date="2012" name="New Phytol.">
        <title>Insight into trade-off between wood decay and parasitism from the genome of a fungal forest pathogen.</title>
        <authorList>
            <person name="Olson A."/>
            <person name="Aerts A."/>
            <person name="Asiegbu F."/>
            <person name="Belbahri L."/>
            <person name="Bouzid O."/>
            <person name="Broberg A."/>
            <person name="Canback B."/>
            <person name="Coutinho P.M."/>
            <person name="Cullen D."/>
            <person name="Dalman K."/>
            <person name="Deflorio G."/>
            <person name="van Diepen L.T."/>
            <person name="Dunand C."/>
            <person name="Duplessis S."/>
            <person name="Durling M."/>
            <person name="Gonthier P."/>
            <person name="Grimwood J."/>
            <person name="Fossdal C.G."/>
            <person name="Hansson D."/>
            <person name="Henrissat B."/>
            <person name="Hietala A."/>
            <person name="Himmelstrand K."/>
            <person name="Hoffmeister D."/>
            <person name="Hogberg N."/>
            <person name="James T.Y."/>
            <person name="Karlsson M."/>
            <person name="Kohler A."/>
            <person name="Kues U."/>
            <person name="Lee Y.H."/>
            <person name="Lin Y.C."/>
            <person name="Lind M."/>
            <person name="Lindquist E."/>
            <person name="Lombard V."/>
            <person name="Lucas S."/>
            <person name="Lunden K."/>
            <person name="Morin E."/>
            <person name="Murat C."/>
            <person name="Park J."/>
            <person name="Raffaello T."/>
            <person name="Rouze P."/>
            <person name="Salamov A."/>
            <person name="Schmutz J."/>
            <person name="Solheim H."/>
            <person name="Stahlberg J."/>
            <person name="Velez H."/>
            <person name="de Vries R.P."/>
            <person name="Wiebenga A."/>
            <person name="Woodward S."/>
            <person name="Yakovlev I."/>
            <person name="Garbelotto M."/>
            <person name="Martin F."/>
            <person name="Grigoriev I.V."/>
            <person name="Stenlid J."/>
        </authorList>
    </citation>
    <scope>NUCLEOTIDE SEQUENCE [LARGE SCALE GENOMIC DNA]</scope>
    <source>
        <strain evidence="7 8">TC 32-1</strain>
    </source>
</reference>
<evidence type="ECO:0000313" key="8">
    <source>
        <dbReference type="Proteomes" id="UP000030671"/>
    </source>
</evidence>
<accession>W4KID6</accession>
<dbReference type="KEGG" id="hir:HETIRDRAFT_168321"/>
<evidence type="ECO:0000256" key="2">
    <source>
        <dbReference type="ARBA" id="ARBA00010835"/>
    </source>
</evidence>
<dbReference type="PANTHER" id="PTHR46203">
    <property type="entry name" value="PROBABLE PEPTIDE CHAIN RELEASE FACTOR C12ORF65"/>
    <property type="match status" value="1"/>
</dbReference>
<dbReference type="CDD" id="cd20267">
    <property type="entry name" value="Complex1_LYR_LYRM7"/>
    <property type="match status" value="1"/>
</dbReference>
<sequence>MTISPSLQAAARSAYRSLYRASAATFSGDERVLRAFRDKMRHDTLAGRSQTDTQLYEQNVTLAREVADVLRKNIVQAQKIAEPSTVNGQETWKLRLTKDTELADNDSIKSPEPIPELSSRSQRKREQVQNPSSSPDSSASTVPRFYSQLKKAHKQRNVPDLKEDDLEESFVRGARRLLCSGPGGQSVNKTENNVQLLHKPTGIRVSCQETRSLELNRMFARRILLDKLDKIHNPGLSKSELQKAKQIERERRRRKKAKKQAMEKETGVDRDDKA</sequence>
<feature type="region of interest" description="Disordered" evidence="5">
    <location>
        <begin position="103"/>
        <end position="142"/>
    </location>
</feature>
<dbReference type="eggNOG" id="KOG2726">
    <property type="taxonomic scope" value="Eukaryota"/>
</dbReference>
<dbReference type="Gene3D" id="3.30.160.20">
    <property type="match status" value="1"/>
</dbReference>
<evidence type="ECO:0000256" key="3">
    <source>
        <dbReference type="ARBA" id="ARBA00022946"/>
    </source>
</evidence>
<dbReference type="Pfam" id="PF00472">
    <property type="entry name" value="RF-1"/>
    <property type="match status" value="1"/>
</dbReference>
<dbReference type="InterPro" id="IPR045853">
    <property type="entry name" value="Pep_chain_release_fac_I_sf"/>
</dbReference>
<feature type="compositionally biased region" description="Low complexity" evidence="5">
    <location>
        <begin position="131"/>
        <end position="140"/>
    </location>
</feature>